<keyword evidence="2" id="KW-1185">Reference proteome</keyword>
<dbReference type="Proteomes" id="UP001283361">
    <property type="component" value="Unassembled WGS sequence"/>
</dbReference>
<evidence type="ECO:0000313" key="2">
    <source>
        <dbReference type="Proteomes" id="UP001283361"/>
    </source>
</evidence>
<organism evidence="1 2">
    <name type="scientific">Elysia crispata</name>
    <name type="common">lettuce slug</name>
    <dbReference type="NCBI Taxonomy" id="231223"/>
    <lineage>
        <taxon>Eukaryota</taxon>
        <taxon>Metazoa</taxon>
        <taxon>Spiralia</taxon>
        <taxon>Lophotrochozoa</taxon>
        <taxon>Mollusca</taxon>
        <taxon>Gastropoda</taxon>
        <taxon>Heterobranchia</taxon>
        <taxon>Euthyneura</taxon>
        <taxon>Panpulmonata</taxon>
        <taxon>Sacoglossa</taxon>
        <taxon>Placobranchoidea</taxon>
        <taxon>Plakobranchidae</taxon>
        <taxon>Elysia</taxon>
    </lineage>
</organism>
<comment type="caution">
    <text evidence="1">The sequence shown here is derived from an EMBL/GenBank/DDBJ whole genome shotgun (WGS) entry which is preliminary data.</text>
</comment>
<evidence type="ECO:0000313" key="1">
    <source>
        <dbReference type="EMBL" id="KAK3723378.1"/>
    </source>
</evidence>
<dbReference type="AlphaFoldDB" id="A0AAE0XXR6"/>
<proteinExistence type="predicted"/>
<reference evidence="1" key="1">
    <citation type="journal article" date="2023" name="G3 (Bethesda)">
        <title>A reference genome for the long-term kleptoplast-retaining sea slug Elysia crispata morphotype clarki.</title>
        <authorList>
            <person name="Eastman K.E."/>
            <person name="Pendleton A.L."/>
            <person name="Shaikh M.A."/>
            <person name="Suttiyut T."/>
            <person name="Ogas R."/>
            <person name="Tomko P."/>
            <person name="Gavelis G."/>
            <person name="Widhalm J.R."/>
            <person name="Wisecaver J.H."/>
        </authorList>
    </citation>
    <scope>NUCLEOTIDE SEQUENCE</scope>
    <source>
        <strain evidence="1">ECLA1</strain>
    </source>
</reference>
<protein>
    <submittedName>
        <fullName evidence="1">Uncharacterized protein</fullName>
    </submittedName>
</protein>
<sequence length="357" mass="39670">MLSSWLPLCLVNKLFYRIRRDQRASGGCGAEREEVRVSPCAVPTPSVCGTERRREKEVSGVLRVSGKREKEVSGVLRVSVKRLESRRVLYRHPLSAAQREGAGRGWSLAVCCTDTLCLRHREKEVSGVLRVSGKRLESRRVLYRHPLSAAQREGGYNAGAWWASSSSETGNLVLEWIVSKFSIISITPFFKESQRESPVLSAIIALTAYLLGLNHSTRLVSADTARHNSAERRLKNSTLDLGKIYGIFNGGIQAESFVLCHGPGSPYLYDTLQWREERVKGNNSSNEVPESAWTLVDRVFPQCGVFMGGSDQRRHPWDAIVTSAVVMEGQGERLAQGNAGSVRGIDGEIDQKRWGSR</sequence>
<name>A0AAE0XXR6_9GAST</name>
<dbReference type="EMBL" id="JAWDGP010007362">
    <property type="protein sequence ID" value="KAK3723378.1"/>
    <property type="molecule type" value="Genomic_DNA"/>
</dbReference>
<gene>
    <name evidence="1" type="ORF">RRG08_044283</name>
</gene>
<accession>A0AAE0XXR6</accession>